<name>X5LPW2_CAEEL</name>
<dbReference type="KEGG" id="cel:CELE_Y20F4.4"/>
<feature type="region of interest" description="Disordered" evidence="1">
    <location>
        <begin position="1"/>
        <end position="120"/>
    </location>
</feature>
<evidence type="ECO:0000313" key="4">
    <source>
        <dbReference type="WormBase" id="Y20F4.4b"/>
    </source>
</evidence>
<reference evidence="2 3" key="1">
    <citation type="journal article" date="1998" name="Science">
        <title>Genome sequence of the nematode C. elegans: a platform for investigating biology.</title>
        <authorList>
            <consortium name="The C. elegans sequencing consortium"/>
            <person name="Sulson J.E."/>
            <person name="Waterston R."/>
        </authorList>
    </citation>
    <scope>NUCLEOTIDE SEQUENCE [LARGE SCALE GENOMIC DNA]</scope>
    <source>
        <strain evidence="2 3">Bristol N2</strain>
    </source>
</reference>
<keyword evidence="3" id="KW-1185">Reference proteome</keyword>
<evidence type="ECO:0000256" key="1">
    <source>
        <dbReference type="SAM" id="MobiDB-lite"/>
    </source>
</evidence>
<proteinExistence type="predicted"/>
<dbReference type="CTD" id="245999"/>
<dbReference type="AGR" id="WB:WBGene00021239"/>
<evidence type="ECO:0000313" key="2">
    <source>
        <dbReference type="EMBL" id="CDO41106.1"/>
    </source>
</evidence>
<organism evidence="2 3">
    <name type="scientific">Caenorhabditis elegans</name>
    <dbReference type="NCBI Taxonomy" id="6239"/>
    <lineage>
        <taxon>Eukaryota</taxon>
        <taxon>Metazoa</taxon>
        <taxon>Ecdysozoa</taxon>
        <taxon>Nematoda</taxon>
        <taxon>Chromadorea</taxon>
        <taxon>Rhabditida</taxon>
        <taxon>Rhabditina</taxon>
        <taxon>Rhabditomorpha</taxon>
        <taxon>Rhabditoidea</taxon>
        <taxon>Rhabditidae</taxon>
        <taxon>Peloderinae</taxon>
        <taxon>Caenorhabditis</taxon>
    </lineage>
</organism>
<dbReference type="RefSeq" id="NP_001293338.1">
    <property type="nucleotide sequence ID" value="NM_001306409.1"/>
</dbReference>
<dbReference type="HOGENOM" id="CLU_385980_0_0_1"/>
<gene>
    <name evidence="2" type="ORF">CELE_Y20F4.4</name>
    <name evidence="2 4" type="ORF">Y20F4.4</name>
</gene>
<feature type="compositionally biased region" description="Basic and acidic residues" evidence="1">
    <location>
        <begin position="87"/>
        <end position="114"/>
    </location>
</feature>
<dbReference type="EMBL" id="BX284601">
    <property type="protein sequence ID" value="CDO41106.1"/>
    <property type="molecule type" value="Genomic_DNA"/>
</dbReference>
<evidence type="ECO:0000313" key="3">
    <source>
        <dbReference type="Proteomes" id="UP000001940"/>
    </source>
</evidence>
<dbReference type="ExpressionAtlas" id="X5LPW2">
    <property type="expression patterns" value="baseline and differential"/>
</dbReference>
<protein>
    <submittedName>
        <fullName evidence="2">C2H2-type domain-containing protein</fullName>
    </submittedName>
</protein>
<dbReference type="Proteomes" id="UP000001940">
    <property type="component" value="Chromosome I"/>
</dbReference>
<dbReference type="AlphaFoldDB" id="X5LPW2"/>
<accession>X5LPW2</accession>
<dbReference type="Bgee" id="WBGene00021239">
    <property type="expression patterns" value="Expressed in germ line (C elegans) and 4 other cell types or tissues"/>
</dbReference>
<dbReference type="GeneID" id="245999"/>
<sequence length="120" mass="13947">MRKIKEKGRRLEQEKMGDSIAPNAAGTPPPTPPSVAAMLEPKEELDEDEPSTSTNVPVLRRVNSPPAQSTSYARRNDGKRHPSKSRSSRDDRDHRRDRDYDRRRGDDRRRDNHSHPYRRH</sequence>
<dbReference type="WormBase" id="Y20F4.4b">
    <property type="protein sequence ID" value="CE49702"/>
    <property type="gene ID" value="WBGene00021239"/>
</dbReference>